<name>A0A8J6XRY6_9CYAN</name>
<evidence type="ECO:0000256" key="5">
    <source>
        <dbReference type="ARBA" id="ARBA00023012"/>
    </source>
</evidence>
<accession>A0A8J6XRY6</accession>
<keyword evidence="6 8" id="KW-0472">Membrane</keyword>
<feature type="transmembrane region" description="Helical" evidence="8">
    <location>
        <begin position="21"/>
        <end position="41"/>
    </location>
</feature>
<dbReference type="PANTHER" id="PTHR45339">
    <property type="entry name" value="HYBRID SIGNAL TRANSDUCTION HISTIDINE KINASE J"/>
    <property type="match status" value="1"/>
</dbReference>
<keyword evidence="3 8" id="KW-0812">Transmembrane</keyword>
<dbReference type="PRINTS" id="PR00762">
    <property type="entry name" value="CLCHANNEL"/>
</dbReference>
<comment type="subcellular location">
    <subcellularLocation>
        <location evidence="1">Membrane</location>
        <topology evidence="1">Multi-pass membrane protein</topology>
    </subcellularLocation>
</comment>
<dbReference type="InterPro" id="IPR014743">
    <property type="entry name" value="Cl-channel_core"/>
</dbReference>
<evidence type="ECO:0000256" key="2">
    <source>
        <dbReference type="ARBA" id="ARBA00022553"/>
    </source>
</evidence>
<dbReference type="GO" id="GO:0000160">
    <property type="term" value="P:phosphorelay signal transduction system"/>
    <property type="evidence" value="ECO:0007669"/>
    <property type="project" value="UniProtKB-KW"/>
</dbReference>
<feature type="domain" description="Response regulatory" evidence="9">
    <location>
        <begin position="385"/>
        <end position="506"/>
    </location>
</feature>
<dbReference type="Gene3D" id="3.40.50.2300">
    <property type="match status" value="2"/>
</dbReference>
<evidence type="ECO:0000313" key="11">
    <source>
        <dbReference type="Proteomes" id="UP000629098"/>
    </source>
</evidence>
<dbReference type="SUPFAM" id="SSF81340">
    <property type="entry name" value="Clc chloride channel"/>
    <property type="match status" value="1"/>
</dbReference>
<dbReference type="AlphaFoldDB" id="A0A8J6XRY6"/>
<keyword evidence="5" id="KW-0902">Two-component regulatory system</keyword>
<dbReference type="SMART" id="SM00448">
    <property type="entry name" value="REC"/>
    <property type="match status" value="2"/>
</dbReference>
<dbReference type="GO" id="GO:0015108">
    <property type="term" value="F:chloride transmembrane transporter activity"/>
    <property type="evidence" value="ECO:0007669"/>
    <property type="project" value="InterPro"/>
</dbReference>
<evidence type="ECO:0000256" key="7">
    <source>
        <dbReference type="PROSITE-ProRule" id="PRU00169"/>
    </source>
</evidence>
<evidence type="ECO:0000313" key="10">
    <source>
        <dbReference type="EMBL" id="MBD2778121.1"/>
    </source>
</evidence>
<proteinExistence type="predicted"/>
<sequence>MLVRGKIFWLKLYRQLLQPKRFAIFQACVIGLVAALAAVFLKQGVGALGGWRVHTTHLLPAWLVLPAIGLVGGLLSGWLVERVAPEAGGSGISQVKAVLAKVPMALNLRVAVVKLLSAVIALGSGLPLGREGPTLQVGAALANQLSRIFPTSPDYRRQMIAAGAGAGLAAAFNTPIAGVLFVVEELLQDVSGLTMGKAILASFIGAAISRWLGGQESVSSVQDTRFLFNRRVLVVDDNATNRKIVHHQATRWGMQVDQASSAEDALLALQDAAKQGIPYDFVLIDMQMPATDGLTLGEQIKANLKIAKIPLIMLTSTNQRDEVQRALNIGFSAYLVKPVKASRLLDTIMNILDTQEKSEGDREWGKQGVGETGSGGDRECVSNLRILLAEDNVVNQKVALKQLQSLGYKADVAANGKEVLQLLEKVPYDLILMDCQMPILDGLETTREIHRWQESSFASRRRPIVVAMTANAMKEDRQMCLDAGMDDYLSKPVLKEKLAATLLHWASVIFTAHESTESIVGSASDSNSLDLPIDWEHLHQLSENNLEFELEGSPGFLV</sequence>
<keyword evidence="11" id="KW-1185">Reference proteome</keyword>
<dbReference type="InterPro" id="IPR001789">
    <property type="entry name" value="Sig_transdc_resp-reg_receiver"/>
</dbReference>
<feature type="modified residue" description="4-aspartylphosphate" evidence="7">
    <location>
        <position position="434"/>
    </location>
</feature>
<dbReference type="EMBL" id="JACXAE010000120">
    <property type="protein sequence ID" value="MBD2778121.1"/>
    <property type="molecule type" value="Genomic_DNA"/>
</dbReference>
<dbReference type="Pfam" id="PF00654">
    <property type="entry name" value="Voltage_CLC"/>
    <property type="match status" value="1"/>
</dbReference>
<feature type="domain" description="Response regulatory" evidence="9">
    <location>
        <begin position="231"/>
        <end position="352"/>
    </location>
</feature>
<dbReference type="PANTHER" id="PTHR45339:SF1">
    <property type="entry name" value="HYBRID SIGNAL TRANSDUCTION HISTIDINE KINASE J"/>
    <property type="match status" value="1"/>
</dbReference>
<gene>
    <name evidence="10" type="ORF">ICL16_40310</name>
</gene>
<evidence type="ECO:0000256" key="6">
    <source>
        <dbReference type="ARBA" id="ARBA00023136"/>
    </source>
</evidence>
<dbReference type="SUPFAM" id="SSF52172">
    <property type="entry name" value="CheY-like"/>
    <property type="match status" value="2"/>
</dbReference>
<dbReference type="GO" id="GO:0016020">
    <property type="term" value="C:membrane"/>
    <property type="evidence" value="ECO:0007669"/>
    <property type="project" value="UniProtKB-SubCell"/>
</dbReference>
<keyword evidence="4 8" id="KW-1133">Transmembrane helix</keyword>
<feature type="transmembrane region" description="Helical" evidence="8">
    <location>
        <begin position="159"/>
        <end position="183"/>
    </location>
</feature>
<dbReference type="Gene3D" id="1.10.3080.10">
    <property type="entry name" value="Clc chloride channel"/>
    <property type="match status" value="1"/>
</dbReference>
<evidence type="ECO:0000256" key="3">
    <source>
        <dbReference type="ARBA" id="ARBA00022692"/>
    </source>
</evidence>
<protein>
    <submittedName>
        <fullName evidence="10">Response regulator</fullName>
    </submittedName>
</protein>
<organism evidence="10 11">
    <name type="scientific">Iningainema tapete BLCC-T55</name>
    <dbReference type="NCBI Taxonomy" id="2748662"/>
    <lineage>
        <taxon>Bacteria</taxon>
        <taxon>Bacillati</taxon>
        <taxon>Cyanobacteriota</taxon>
        <taxon>Cyanophyceae</taxon>
        <taxon>Nostocales</taxon>
        <taxon>Scytonemataceae</taxon>
        <taxon>Iningainema tapete</taxon>
    </lineage>
</organism>
<dbReference type="Pfam" id="PF00072">
    <property type="entry name" value="Response_reg"/>
    <property type="match status" value="2"/>
</dbReference>
<comment type="caution">
    <text evidence="10">The sequence shown here is derived from an EMBL/GenBank/DDBJ whole genome shotgun (WGS) entry which is preliminary data.</text>
</comment>
<dbReference type="CDD" id="cd17546">
    <property type="entry name" value="REC_hyHK_CKI1_RcsC-like"/>
    <property type="match status" value="2"/>
</dbReference>
<evidence type="ECO:0000259" key="9">
    <source>
        <dbReference type="PROSITE" id="PS50110"/>
    </source>
</evidence>
<feature type="transmembrane region" description="Helical" evidence="8">
    <location>
        <begin position="61"/>
        <end position="80"/>
    </location>
</feature>
<dbReference type="InterPro" id="IPR001807">
    <property type="entry name" value="ClC"/>
</dbReference>
<dbReference type="Proteomes" id="UP000629098">
    <property type="component" value="Unassembled WGS sequence"/>
</dbReference>
<evidence type="ECO:0000256" key="1">
    <source>
        <dbReference type="ARBA" id="ARBA00004141"/>
    </source>
</evidence>
<reference evidence="10" key="1">
    <citation type="submission" date="2020-09" db="EMBL/GenBank/DDBJ databases">
        <title>Iningainema tapete sp. nov. (Scytonemataceae, Cyanobacteria) from greenhouses in central Florida (USA) produces two types of nodularin with biosynthetic potential for microcystin-LR and anabaenopeptins.</title>
        <authorList>
            <person name="Berthold D.E."/>
            <person name="Lefler F.W."/>
            <person name="Huang I.-S."/>
            <person name="Abdulla H."/>
            <person name="Zimba P.V."/>
            <person name="Laughinghouse H.D. IV."/>
        </authorList>
    </citation>
    <scope>NUCLEOTIDE SEQUENCE</scope>
    <source>
        <strain evidence="10">BLCCT55</strain>
    </source>
</reference>
<keyword evidence="2 7" id="KW-0597">Phosphoprotein</keyword>
<dbReference type="PROSITE" id="PS50110">
    <property type="entry name" value="RESPONSE_REGULATORY"/>
    <property type="match status" value="2"/>
</dbReference>
<evidence type="ECO:0000256" key="8">
    <source>
        <dbReference type="SAM" id="Phobius"/>
    </source>
</evidence>
<evidence type="ECO:0000256" key="4">
    <source>
        <dbReference type="ARBA" id="ARBA00022989"/>
    </source>
</evidence>
<feature type="modified residue" description="4-aspartylphosphate" evidence="7">
    <location>
        <position position="285"/>
    </location>
</feature>
<dbReference type="InterPro" id="IPR011006">
    <property type="entry name" value="CheY-like_superfamily"/>
</dbReference>